<accession>A0A4R6SFB1</accession>
<dbReference type="Proteomes" id="UP000295444">
    <property type="component" value="Unassembled WGS sequence"/>
</dbReference>
<dbReference type="GO" id="GO:0006629">
    <property type="term" value="P:lipid metabolic process"/>
    <property type="evidence" value="ECO:0007669"/>
    <property type="project" value="InterPro"/>
</dbReference>
<evidence type="ECO:0000313" key="2">
    <source>
        <dbReference type="EMBL" id="TDQ00190.1"/>
    </source>
</evidence>
<keyword evidence="3" id="KW-1185">Reference proteome</keyword>
<dbReference type="CDD" id="cd08589">
    <property type="entry name" value="PI-PLCc_SaPLC1_like"/>
    <property type="match status" value="1"/>
</dbReference>
<dbReference type="AlphaFoldDB" id="A0A4R6SFB1"/>
<evidence type="ECO:0000313" key="3">
    <source>
        <dbReference type="Proteomes" id="UP000295444"/>
    </source>
</evidence>
<dbReference type="GO" id="GO:0008081">
    <property type="term" value="F:phosphoric diester hydrolase activity"/>
    <property type="evidence" value="ECO:0007669"/>
    <property type="project" value="InterPro"/>
</dbReference>
<evidence type="ECO:0000256" key="1">
    <source>
        <dbReference type="SAM" id="SignalP"/>
    </source>
</evidence>
<dbReference type="RefSeq" id="WP_341814477.1">
    <property type="nucleotide sequence ID" value="NZ_SNXZ01000002.1"/>
</dbReference>
<organism evidence="2 3">
    <name type="scientific">Labedaea rhizosphaerae</name>
    <dbReference type="NCBI Taxonomy" id="598644"/>
    <lineage>
        <taxon>Bacteria</taxon>
        <taxon>Bacillati</taxon>
        <taxon>Actinomycetota</taxon>
        <taxon>Actinomycetes</taxon>
        <taxon>Pseudonocardiales</taxon>
        <taxon>Pseudonocardiaceae</taxon>
        <taxon>Labedaea</taxon>
    </lineage>
</organism>
<dbReference type="Gene3D" id="3.20.20.190">
    <property type="entry name" value="Phosphatidylinositol (PI) phosphodiesterase"/>
    <property type="match status" value="1"/>
</dbReference>
<feature type="signal peptide" evidence="1">
    <location>
        <begin position="1"/>
        <end position="22"/>
    </location>
</feature>
<protein>
    <submittedName>
        <fullName evidence="2">Calcium-dependent phosphoinositide phospholipase C</fullName>
    </submittedName>
</protein>
<comment type="caution">
    <text evidence="2">The sequence shown here is derived from an EMBL/GenBank/DDBJ whole genome shotgun (WGS) entry which is preliminary data.</text>
</comment>
<gene>
    <name evidence="2" type="ORF">EV186_10251</name>
</gene>
<dbReference type="SUPFAM" id="SSF51695">
    <property type="entry name" value="PLC-like phosphodiesterases"/>
    <property type="match status" value="1"/>
</dbReference>
<dbReference type="InterPro" id="IPR032075">
    <property type="entry name" value="PI-PLC-C1"/>
</dbReference>
<feature type="chain" id="PRO_5039232568" evidence="1">
    <location>
        <begin position="23"/>
        <end position="342"/>
    </location>
</feature>
<dbReference type="EMBL" id="SNXZ01000002">
    <property type="protein sequence ID" value="TDQ00190.1"/>
    <property type="molecule type" value="Genomic_DNA"/>
</dbReference>
<proteinExistence type="predicted"/>
<keyword evidence="1" id="KW-0732">Signal</keyword>
<dbReference type="Pfam" id="PF16670">
    <property type="entry name" value="PI-PLC-C1"/>
    <property type="match status" value="1"/>
</dbReference>
<dbReference type="InterPro" id="IPR017946">
    <property type="entry name" value="PLC-like_Pdiesterase_TIM-brl"/>
</dbReference>
<sequence>MRRTRVLAASVAAVAATGIALAVPHGAQADTAKQSAVTTVGVHNTYTKDAYAYLAQALDAGTSMIELDVWVDITSGQFKVSHDNPLGNDNNCVVATDPSQLYTGLRDRNLENCLDDVRVWYDAHPGHAPLTIKIEMKAGFEDNDGLGPDELDALIKAHLGSKVFKPADLKGSYPSLDAAAQADNWPTRDALAGKVMFEIIPGTVEQNNPFDDYWTDEEEATYLKNLNAAGHLANAQVFPSVLKATAGDPRTRYDSSLRPYFVFFDGDAATYVSSVDTSFYRTHHYQLIMTDAQNVPPAISATTPTVAQATARVQQLAADNASIVSSDWRTLTTVLPMVLPRG</sequence>
<reference evidence="2 3" key="1">
    <citation type="submission" date="2019-03" db="EMBL/GenBank/DDBJ databases">
        <title>Genomic Encyclopedia of Type Strains, Phase IV (KMG-IV): sequencing the most valuable type-strain genomes for metagenomic binning, comparative biology and taxonomic classification.</title>
        <authorList>
            <person name="Goeker M."/>
        </authorList>
    </citation>
    <scope>NUCLEOTIDE SEQUENCE [LARGE SCALE GENOMIC DNA]</scope>
    <source>
        <strain evidence="2 3">DSM 45361</strain>
    </source>
</reference>
<name>A0A4R6SFB1_LABRH</name>